<reference evidence="2 3" key="1">
    <citation type="submission" date="2021-06" db="EMBL/GenBank/DDBJ databases">
        <authorList>
            <person name="Palmer J.M."/>
        </authorList>
    </citation>
    <scope>NUCLEOTIDE SEQUENCE [LARGE SCALE GENOMIC DNA]</scope>
    <source>
        <strain evidence="3">if_2019</strain>
        <tissue evidence="2">Muscle</tissue>
    </source>
</reference>
<feature type="compositionally biased region" description="Polar residues" evidence="1">
    <location>
        <begin position="475"/>
        <end position="489"/>
    </location>
</feature>
<keyword evidence="3" id="KW-1185">Reference proteome</keyword>
<feature type="region of interest" description="Disordered" evidence="1">
    <location>
        <begin position="407"/>
        <end position="426"/>
    </location>
</feature>
<feature type="compositionally biased region" description="Polar residues" evidence="1">
    <location>
        <begin position="1537"/>
        <end position="1546"/>
    </location>
</feature>
<dbReference type="PANTHER" id="PTHR14931:SF2">
    <property type="entry name" value="LIGAND DEPENDENT NUCLEAR RECEPTOR COREPRESSOR"/>
    <property type="match status" value="1"/>
</dbReference>
<feature type="region of interest" description="Disordered" evidence="1">
    <location>
        <begin position="1370"/>
        <end position="1401"/>
    </location>
</feature>
<feature type="compositionally biased region" description="Basic and acidic residues" evidence="1">
    <location>
        <begin position="1129"/>
        <end position="1146"/>
    </location>
</feature>
<dbReference type="Pfam" id="PF15090">
    <property type="entry name" value="DUF4553"/>
    <property type="match status" value="1"/>
</dbReference>
<feature type="compositionally biased region" description="Basic residues" evidence="1">
    <location>
        <begin position="1602"/>
        <end position="1614"/>
    </location>
</feature>
<dbReference type="EMBL" id="JAHRIQ010092791">
    <property type="protein sequence ID" value="MEQ2250575.1"/>
    <property type="molecule type" value="Genomic_DNA"/>
</dbReference>
<feature type="region of interest" description="Disordered" evidence="1">
    <location>
        <begin position="316"/>
        <end position="343"/>
    </location>
</feature>
<sequence length="1826" mass="200636">MASLCKKQQCTIDRRGFRQELDSWRHKLLHCVGFESIVEGLIGPELVEDLKVFKDFEPVAVSDWSFDENCLFCCLRRDKVKEHLFGFSKEHLDDAPKPLLVKDQIRIIRLEKKAEEFLNAVLSRKDVPNFSDPHIPVVAREILQRMISQFAAEYTSKTSSPQDSRSDSPPHSDRSLPAPLLLPGTPSTNPADILAGPAQNQNPVLSKLLMADQDAPLDLTIKKPGLEPSEQDGVLDLSIKKNRYSSSSGKSAHSLCRSAAASTLKCESPDYHAAKAKDLQSTSTLEQFMAKLCPHHQRRIVDAIGFLQTEVKAHASSNVPKASDSTSGIQGEASPNTNSSSIIAEKSHPVLKPSSESTPKPEVLKFPHSVPNSCAQKKIPENVVSLKTSATSGQAFDVFNHGFGSDQPLTSSTANSVEGENSRLSDQPPVRMTIKTSNAAAGKKRSCVLDATLSSPSHALEEKQVSSNRAETHSARLSSSVKRQSQINVTSNASQKEILGHQKDKPAKVFPIHMSFPSHSVRTARKTVRVSSEHRIRDDACRDIVDPDIGNCDIVFIDKPITECIKEKRRSMTPRRNARKSTRGHMYSDDMWELKTVRTLAGRGNCPNPMFELTTLVTPKQILSKPEGLPPVDMPFAGACTETMNQQMPSEESDDRVIPGAGDDVEEAASKADAVEVEMSQTDQVQNKAQSDPPSPLNFVETQETCADTLADEETIKDLEMTQESVASPPRESPTDNEPESQQFVPDNTELAVTETQVEPLESLTTEEDEHQLSLDKLLNCGDDTKQNSTATINPVEEEIEKDKEEKMQDEQNQEIQPETELHCDNVEVTEQSLSTGTAEELTVKGTETEKPEANNSVEPVETKNNETECDEPAKPADELGCHRKSNELPPWSRKNDTKTQVPDLLRQTEPVVVGFVNGKPVSASDRSLRHRTDRNPTSSKTPMKSCPNVLTSSDSDPTLYSSVENKKLEKPPPETNRLLTLETSVIEQVTKLSPDPPSSPALKLPSRTKKTQKEKSVVLNQCKIPVLSDPSADQTQSTASKRQLRSASQKTAAPTSNIVTSISSPKPSTLILPPVEQLPPLLLPFPLPVTISSFKGHSDPSISECSQEQQVSETVQLNTENTQPTKAISKDTQKNKLANEFETKQTLRSGKVVSDNSENEKPQLITEESNSLENPSPIKTENQTESVPTRNKRRLQKNSDAGESALVQKKNVAPVEDKLASGDKDASTSEKPTRMPLRSETSRAEMPDQSVAQSPPADNKKLALRSLRSTPHSSSTADTPKQNDIPSPVRIIPERIPKAQLKPKPGSVTPMIYSSQIPIITPKQELPKPTVNKFFQALTGEENQHLITSLNTKYDRMLKGWVQMDKEGQPAAKYKNKSDRQAAIWKSKRRARKPKSSEQQKFSPVQMLFMKGFSLTSICHWFLDTTETKSLVIVKKVNTRLPSETQLCFHSSSSMSGPSQGVFPSLQAERLKKHLKKFAIASPVKSNPKSQKLIAKALEQEANTVKLKERAELPSSTQNVSKYSAAKASAQKGESQKPSGKSKNPASARILRKYSNIRGKMQGQQTTVRMKGGSKMLENKKIKSLAATKSAAKSNLNPSLKVRKSAVPVRKKIKESAAKLPGRKNLAGRKSTKPSVQKRAVRAQAGKASKAKSKTELPKRCSQRLGSPKVPEHQTVDTSKSKASSKKQNEETKSECEINKKTQTKECAQSTVVESKGKEIAAEMPQQGMDVKASGSPDQVQTRSQRKMEAAMPLSGSASNPSKRAKKALQTASPKAVSEVDEPKVTRSGSLKRSQTSSLPRSGTKVATKRAQELPETPAKRTRTK</sequence>
<feature type="compositionally biased region" description="Polar residues" evidence="1">
    <location>
        <begin position="1167"/>
        <end position="1190"/>
    </location>
</feature>
<feature type="compositionally biased region" description="Basic and acidic residues" evidence="1">
    <location>
        <begin position="164"/>
        <end position="174"/>
    </location>
</feature>
<feature type="compositionally biased region" description="Polar residues" evidence="1">
    <location>
        <begin position="829"/>
        <end position="838"/>
    </location>
</feature>
<feature type="region of interest" description="Disordered" evidence="1">
    <location>
        <begin position="457"/>
        <end position="489"/>
    </location>
</feature>
<gene>
    <name evidence="2" type="ORF">ILYODFUR_002319</name>
</gene>
<dbReference type="InterPro" id="IPR028104">
    <property type="entry name" value="DUF4553"/>
</dbReference>
<proteinExistence type="predicted"/>
<feature type="region of interest" description="Disordered" evidence="1">
    <location>
        <begin position="1589"/>
        <end position="1826"/>
    </location>
</feature>
<feature type="region of interest" description="Disordered" evidence="1">
    <location>
        <begin position="1096"/>
        <end position="1289"/>
    </location>
</feature>
<feature type="compositionally biased region" description="Polar residues" evidence="1">
    <location>
        <begin position="1268"/>
        <end position="1286"/>
    </location>
</feature>
<feature type="compositionally biased region" description="Basic and acidic residues" evidence="1">
    <location>
        <begin position="1688"/>
        <end position="1705"/>
    </location>
</feature>
<organism evidence="2 3">
    <name type="scientific">Ilyodon furcidens</name>
    <name type="common">goldbreast splitfin</name>
    <dbReference type="NCBI Taxonomy" id="33524"/>
    <lineage>
        <taxon>Eukaryota</taxon>
        <taxon>Metazoa</taxon>
        <taxon>Chordata</taxon>
        <taxon>Craniata</taxon>
        <taxon>Vertebrata</taxon>
        <taxon>Euteleostomi</taxon>
        <taxon>Actinopterygii</taxon>
        <taxon>Neopterygii</taxon>
        <taxon>Teleostei</taxon>
        <taxon>Neoteleostei</taxon>
        <taxon>Acanthomorphata</taxon>
        <taxon>Ovalentaria</taxon>
        <taxon>Atherinomorphae</taxon>
        <taxon>Cyprinodontiformes</taxon>
        <taxon>Goodeidae</taxon>
        <taxon>Ilyodon</taxon>
    </lineage>
</organism>
<feature type="compositionally biased region" description="Polar residues" evidence="1">
    <location>
        <begin position="1032"/>
        <end position="1068"/>
    </location>
</feature>
<feature type="compositionally biased region" description="Polar residues" evidence="1">
    <location>
        <begin position="1788"/>
        <end position="1802"/>
    </location>
</feature>
<feature type="region of interest" description="Disordered" evidence="1">
    <location>
        <begin position="154"/>
        <end position="198"/>
    </location>
</feature>
<evidence type="ECO:0000313" key="2">
    <source>
        <dbReference type="EMBL" id="MEQ2250575.1"/>
    </source>
</evidence>
<feature type="compositionally biased region" description="Basic and acidic residues" evidence="1">
    <location>
        <begin position="861"/>
        <end position="887"/>
    </location>
</feature>
<dbReference type="PANTHER" id="PTHR14931">
    <property type="entry name" value="GENE 340-RELATED"/>
    <property type="match status" value="1"/>
</dbReference>
<evidence type="ECO:0000256" key="1">
    <source>
        <dbReference type="SAM" id="MobiDB-lite"/>
    </source>
</evidence>
<feature type="region of interest" description="Disordered" evidence="1">
    <location>
        <begin position="645"/>
        <end position="1068"/>
    </location>
</feature>
<feature type="compositionally biased region" description="Basic and acidic residues" evidence="1">
    <location>
        <begin position="459"/>
        <end position="474"/>
    </location>
</feature>
<evidence type="ECO:0000313" key="3">
    <source>
        <dbReference type="Proteomes" id="UP001482620"/>
    </source>
</evidence>
<accession>A0ABV0UZK3</accession>
<feature type="compositionally biased region" description="Polar residues" evidence="1">
    <location>
        <begin position="978"/>
        <end position="992"/>
    </location>
</feature>
<feature type="compositionally biased region" description="Basic and acidic residues" evidence="1">
    <location>
        <begin position="801"/>
        <end position="810"/>
    </location>
</feature>
<feature type="compositionally biased region" description="Polar residues" evidence="1">
    <location>
        <begin position="679"/>
        <end position="692"/>
    </location>
</feature>
<comment type="caution">
    <text evidence="2">The sequence shown here is derived from an EMBL/GenBank/DDBJ whole genome shotgun (WGS) entry which is preliminary data.</text>
</comment>
<feature type="compositionally biased region" description="Polar residues" evidence="1">
    <location>
        <begin position="1096"/>
        <end position="1127"/>
    </location>
</feature>
<feature type="region of interest" description="Disordered" evidence="1">
    <location>
        <begin position="1512"/>
        <end position="1549"/>
    </location>
</feature>
<protein>
    <recommendedName>
        <fullName evidence="4">Ligand-dependent corepressor</fullName>
    </recommendedName>
</protein>
<feature type="compositionally biased region" description="Basic and acidic residues" evidence="1">
    <location>
        <begin position="1216"/>
        <end position="1234"/>
    </location>
</feature>
<evidence type="ECO:0008006" key="4">
    <source>
        <dbReference type="Google" id="ProtNLM"/>
    </source>
</evidence>
<feature type="compositionally biased region" description="Low complexity" evidence="1">
    <location>
        <begin position="1522"/>
        <end position="1533"/>
    </location>
</feature>
<dbReference type="Proteomes" id="UP001482620">
    <property type="component" value="Unassembled WGS sequence"/>
</dbReference>
<feature type="compositionally biased region" description="Polar residues" evidence="1">
    <location>
        <begin position="316"/>
        <end position="342"/>
    </location>
</feature>
<feature type="compositionally biased region" description="Polar residues" evidence="1">
    <location>
        <begin position="407"/>
        <end position="425"/>
    </location>
</feature>
<feature type="compositionally biased region" description="Polar residues" evidence="1">
    <location>
        <begin position="936"/>
        <end position="964"/>
    </location>
</feature>
<name>A0ABV0UZK3_9TELE</name>